<dbReference type="SMART" id="SM01329">
    <property type="entry name" value="Iso_dh"/>
    <property type="match status" value="1"/>
</dbReference>
<feature type="domain" description="Isopropylmalate dehydrogenase-like" evidence="7">
    <location>
        <begin position="8"/>
        <end position="354"/>
    </location>
</feature>
<dbReference type="InterPro" id="IPR024084">
    <property type="entry name" value="IsoPropMal-DH-like_dom"/>
</dbReference>
<comment type="cofactor">
    <cofactor evidence="2">
        <name>Mg(2+)</name>
        <dbReference type="ChEBI" id="CHEBI:18420"/>
    </cofactor>
</comment>
<keyword evidence="5" id="KW-0520">NAD</keyword>
<keyword evidence="3" id="KW-0479">Metal-binding</keyword>
<keyword evidence="4" id="KW-0560">Oxidoreductase</keyword>
<reference evidence="9" key="1">
    <citation type="journal article" date="2019" name="Int. J. Syst. Evol. Microbiol.">
        <title>The Global Catalogue of Microorganisms (GCM) 10K type strain sequencing project: providing services to taxonomists for standard genome sequencing and annotation.</title>
        <authorList>
            <consortium name="The Broad Institute Genomics Platform"/>
            <consortium name="The Broad Institute Genome Sequencing Center for Infectious Disease"/>
            <person name="Wu L."/>
            <person name="Ma J."/>
        </authorList>
    </citation>
    <scope>NUCLEOTIDE SEQUENCE [LARGE SCALE GENOMIC DNA]</scope>
    <source>
        <strain evidence="9">CGMCC 4.7645</strain>
    </source>
</reference>
<proteinExistence type="predicted"/>
<evidence type="ECO:0000259" key="7">
    <source>
        <dbReference type="SMART" id="SM01329"/>
    </source>
</evidence>
<accession>A0ABW5FP56</accession>
<dbReference type="Gene3D" id="3.40.718.10">
    <property type="entry name" value="Isopropylmalate Dehydrogenase"/>
    <property type="match status" value="1"/>
</dbReference>
<evidence type="ECO:0000256" key="4">
    <source>
        <dbReference type="ARBA" id="ARBA00023002"/>
    </source>
</evidence>
<evidence type="ECO:0000256" key="2">
    <source>
        <dbReference type="ARBA" id="ARBA00001946"/>
    </source>
</evidence>
<dbReference type="SUPFAM" id="SSF53659">
    <property type="entry name" value="Isocitrate/Isopropylmalate dehydrogenase-like"/>
    <property type="match status" value="1"/>
</dbReference>
<evidence type="ECO:0000256" key="1">
    <source>
        <dbReference type="ARBA" id="ARBA00001936"/>
    </source>
</evidence>
<sequence length="367" mass="38933">MNSRERLRVAVAEGDGIGPEIVRSAVAIARAALGSLGAGSLVEWVDVDAGVLALQRTGQALPDESLARLESCDALVLGPVDHATYPRHRDGRRQNPSGEIRKHFDLFANIRPAKTVPGIPAVASEMDLVVVRENTEGFYSDRNMFRGYGEFRPTEDVALTVGVFTRRGVERVVRHAFELASARRGELTVVHKANVLPETTGMYLEAARRLAPSFPAVVVRDEHVDAMAALLVRDPASFDVVVTENLFGDILSDLTVQLAGSLGMAGSLNAGEAYAMAQAAHGSAPDIAGSDRANPCSLVSSVAMLLRWLAGRTGETAFATASATIDAALIDALGHERTPDLGGDATTTSFTEAVLDRLPAHVPHQVG</sequence>
<dbReference type="PANTHER" id="PTHR43275:SF1">
    <property type="entry name" value="D-MALATE DEHYDROGENASE [DECARBOXYLATING]"/>
    <property type="match status" value="1"/>
</dbReference>
<gene>
    <name evidence="8" type="ORF">ACFSXZ_08685</name>
</gene>
<evidence type="ECO:0000313" key="8">
    <source>
        <dbReference type="EMBL" id="MFD2416405.1"/>
    </source>
</evidence>
<comment type="cofactor">
    <cofactor evidence="1">
        <name>Mn(2+)</name>
        <dbReference type="ChEBI" id="CHEBI:29035"/>
    </cofactor>
</comment>
<keyword evidence="9" id="KW-1185">Reference proteome</keyword>
<dbReference type="RefSeq" id="WP_378263163.1">
    <property type="nucleotide sequence ID" value="NZ_JBHUKR010000006.1"/>
</dbReference>
<comment type="caution">
    <text evidence="8">The sequence shown here is derived from an EMBL/GenBank/DDBJ whole genome shotgun (WGS) entry which is preliminary data.</text>
</comment>
<dbReference type="PANTHER" id="PTHR43275">
    <property type="entry name" value="D-MALATE DEHYDROGENASE [DECARBOXYLATING]"/>
    <property type="match status" value="1"/>
</dbReference>
<evidence type="ECO:0000313" key="9">
    <source>
        <dbReference type="Proteomes" id="UP001597417"/>
    </source>
</evidence>
<dbReference type="Proteomes" id="UP001597417">
    <property type="component" value="Unassembled WGS sequence"/>
</dbReference>
<protein>
    <submittedName>
        <fullName evidence="8">Isocitrate/isopropylmalate dehydrogenase family protein</fullName>
    </submittedName>
</protein>
<evidence type="ECO:0000256" key="6">
    <source>
        <dbReference type="ARBA" id="ARBA00023211"/>
    </source>
</evidence>
<evidence type="ECO:0000256" key="3">
    <source>
        <dbReference type="ARBA" id="ARBA00022723"/>
    </source>
</evidence>
<name>A0ABW5FP56_9PSEU</name>
<dbReference type="Pfam" id="PF00180">
    <property type="entry name" value="Iso_dh"/>
    <property type="match status" value="1"/>
</dbReference>
<keyword evidence="6" id="KW-0464">Manganese</keyword>
<evidence type="ECO:0000256" key="5">
    <source>
        <dbReference type="ARBA" id="ARBA00023027"/>
    </source>
</evidence>
<dbReference type="InterPro" id="IPR050501">
    <property type="entry name" value="ICDH/IPMDH"/>
</dbReference>
<organism evidence="8 9">
    <name type="scientific">Amycolatopsis pigmentata</name>
    <dbReference type="NCBI Taxonomy" id="450801"/>
    <lineage>
        <taxon>Bacteria</taxon>
        <taxon>Bacillati</taxon>
        <taxon>Actinomycetota</taxon>
        <taxon>Actinomycetes</taxon>
        <taxon>Pseudonocardiales</taxon>
        <taxon>Pseudonocardiaceae</taxon>
        <taxon>Amycolatopsis</taxon>
    </lineage>
</organism>
<dbReference type="EMBL" id="JBHUKR010000006">
    <property type="protein sequence ID" value="MFD2416405.1"/>
    <property type="molecule type" value="Genomic_DNA"/>
</dbReference>